<dbReference type="Pfam" id="PF14464">
    <property type="entry name" value="Prok-JAB"/>
    <property type="match status" value="1"/>
</dbReference>
<dbReference type="EMBL" id="MT144081">
    <property type="protein sequence ID" value="QJA48364.1"/>
    <property type="molecule type" value="Genomic_DNA"/>
</dbReference>
<evidence type="ECO:0000313" key="8">
    <source>
        <dbReference type="EMBL" id="QJH97906.1"/>
    </source>
</evidence>
<keyword evidence="4" id="KW-0862">Zinc</keyword>
<gene>
    <name evidence="7" type="ORF">TM448A00919_0024</name>
    <name evidence="8" type="ORF">TM448B01113_0022</name>
</gene>
<reference evidence="7" key="1">
    <citation type="submission" date="2020-03" db="EMBL/GenBank/DDBJ databases">
        <title>The deep terrestrial virosphere.</title>
        <authorList>
            <person name="Holmfeldt K."/>
            <person name="Nilsson E."/>
            <person name="Simone D."/>
            <person name="Lopez-Fernandez M."/>
            <person name="Wu X."/>
            <person name="de Brujin I."/>
            <person name="Lundin D."/>
            <person name="Andersson A."/>
            <person name="Bertilsson S."/>
            <person name="Dopson M."/>
        </authorList>
    </citation>
    <scope>NUCLEOTIDE SEQUENCE</scope>
    <source>
        <strain evidence="7">TM448A00919</strain>
        <strain evidence="8">TM448B01113</strain>
    </source>
</reference>
<feature type="domain" description="JAB" evidence="6">
    <location>
        <begin position="16"/>
        <end position="106"/>
    </location>
</feature>
<organism evidence="7">
    <name type="scientific">viral metagenome</name>
    <dbReference type="NCBI Taxonomy" id="1070528"/>
    <lineage>
        <taxon>unclassified sequences</taxon>
        <taxon>metagenomes</taxon>
        <taxon>organismal metagenomes</taxon>
    </lineage>
</organism>
<dbReference type="AlphaFoldDB" id="A0A6H1ZLC7"/>
<evidence type="ECO:0000259" key="6">
    <source>
        <dbReference type="Pfam" id="PF14464"/>
    </source>
</evidence>
<accession>A0A6H1ZLC7</accession>
<name>A0A6H1ZLC7_9ZZZZ</name>
<evidence type="ECO:0000256" key="4">
    <source>
        <dbReference type="ARBA" id="ARBA00022833"/>
    </source>
</evidence>
<dbReference type="InterPro" id="IPR028090">
    <property type="entry name" value="JAB_dom_prok"/>
</dbReference>
<evidence type="ECO:0000313" key="7">
    <source>
        <dbReference type="EMBL" id="QJA48364.1"/>
    </source>
</evidence>
<sequence>MLVPIKASVFQQMVEYADWAHHHFESEISGWAHYNEKDGIYKLAPLSEQEASAAEVIAMPDMIKNKKYDMSDMIVQWHSHVKMGCSPSGPDDRQRNEIAELTSVVISIIVNINYEHSCHITLIKAGGITLDSPVTIPAKLSIYHTNDKVSQEVKQKLHKPKPVEVKIDKYRNYGYKQSLLPAQSVQPYKPNRYWAEDDWVEAYATPTTPTKDSNQLELIGYMENRKLLFSKVKTALLINVVPDMEVKIVEINDFMLKLAQQTIPYCIGLIEEDAFGHTALSIDGEEVMYETFFAAFNYAIPNIVSLQSGPSIVKAK</sequence>
<keyword evidence="2" id="KW-0479">Metal-binding</keyword>
<dbReference type="GO" id="GO:0008237">
    <property type="term" value="F:metallopeptidase activity"/>
    <property type="evidence" value="ECO:0007669"/>
    <property type="project" value="UniProtKB-KW"/>
</dbReference>
<proteinExistence type="predicted"/>
<evidence type="ECO:0000256" key="3">
    <source>
        <dbReference type="ARBA" id="ARBA00022801"/>
    </source>
</evidence>
<evidence type="ECO:0000256" key="5">
    <source>
        <dbReference type="ARBA" id="ARBA00023049"/>
    </source>
</evidence>
<keyword evidence="1" id="KW-0645">Protease</keyword>
<evidence type="ECO:0000256" key="2">
    <source>
        <dbReference type="ARBA" id="ARBA00022723"/>
    </source>
</evidence>
<evidence type="ECO:0000256" key="1">
    <source>
        <dbReference type="ARBA" id="ARBA00022670"/>
    </source>
</evidence>
<protein>
    <submittedName>
        <fullName evidence="7">Putative prokaryotic JAB domain contining protein</fullName>
    </submittedName>
</protein>
<keyword evidence="5" id="KW-0482">Metalloprotease</keyword>
<dbReference type="GO" id="GO:0046872">
    <property type="term" value="F:metal ion binding"/>
    <property type="evidence" value="ECO:0007669"/>
    <property type="project" value="UniProtKB-KW"/>
</dbReference>
<dbReference type="EMBL" id="MT144706">
    <property type="protein sequence ID" value="QJH97906.1"/>
    <property type="molecule type" value="Genomic_DNA"/>
</dbReference>
<keyword evidence="3" id="KW-0378">Hydrolase</keyword>
<dbReference type="GO" id="GO:0006508">
    <property type="term" value="P:proteolysis"/>
    <property type="evidence" value="ECO:0007669"/>
    <property type="project" value="UniProtKB-KW"/>
</dbReference>